<dbReference type="AlphaFoldDB" id="A0A812WC99"/>
<accession>A0A812WC99</accession>
<organism evidence="2 3">
    <name type="scientific">Symbiodinium pilosum</name>
    <name type="common">Dinoflagellate</name>
    <dbReference type="NCBI Taxonomy" id="2952"/>
    <lineage>
        <taxon>Eukaryota</taxon>
        <taxon>Sar</taxon>
        <taxon>Alveolata</taxon>
        <taxon>Dinophyceae</taxon>
        <taxon>Suessiales</taxon>
        <taxon>Symbiodiniaceae</taxon>
        <taxon>Symbiodinium</taxon>
    </lineage>
</organism>
<dbReference type="Gene3D" id="3.30.710.10">
    <property type="entry name" value="Potassium Channel Kv1.1, Chain A"/>
    <property type="match status" value="1"/>
</dbReference>
<evidence type="ECO:0000259" key="1">
    <source>
        <dbReference type="Pfam" id="PF00651"/>
    </source>
</evidence>
<comment type="caution">
    <text evidence="2">The sequence shown here is derived from an EMBL/GenBank/DDBJ whole genome shotgun (WGS) entry which is preliminary data.</text>
</comment>
<dbReference type="SUPFAM" id="SSF54695">
    <property type="entry name" value="POZ domain"/>
    <property type="match status" value="1"/>
</dbReference>
<protein>
    <recommendedName>
        <fullName evidence="1">BTB domain-containing protein</fullName>
    </recommendedName>
</protein>
<dbReference type="Proteomes" id="UP000649617">
    <property type="component" value="Unassembled WGS sequence"/>
</dbReference>
<dbReference type="Pfam" id="PF00651">
    <property type="entry name" value="BTB"/>
    <property type="match status" value="1"/>
</dbReference>
<feature type="domain" description="BTB" evidence="1">
    <location>
        <begin position="9"/>
        <end position="66"/>
    </location>
</feature>
<dbReference type="EMBL" id="CAJNIZ010044178">
    <property type="protein sequence ID" value="CAE7680932.1"/>
    <property type="molecule type" value="Genomic_DNA"/>
</dbReference>
<dbReference type="OrthoDB" id="2359033at2759"/>
<dbReference type="PANTHER" id="PTHR24410:SF23">
    <property type="entry name" value="BTB DOMAIN-CONTAINING PROTEIN-RELATED"/>
    <property type="match status" value="1"/>
</dbReference>
<dbReference type="InterPro" id="IPR011333">
    <property type="entry name" value="SKP1/BTB/POZ_sf"/>
</dbReference>
<evidence type="ECO:0000313" key="3">
    <source>
        <dbReference type="Proteomes" id="UP000649617"/>
    </source>
</evidence>
<dbReference type="PANTHER" id="PTHR24410">
    <property type="entry name" value="HL07962P-RELATED"/>
    <property type="match status" value="1"/>
</dbReference>
<evidence type="ECO:0000313" key="2">
    <source>
        <dbReference type="EMBL" id="CAE7680932.1"/>
    </source>
</evidence>
<gene>
    <name evidence="2" type="ORF">SPIL2461_LOCUS18958</name>
</gene>
<proteinExistence type="predicted"/>
<reference evidence="2" key="1">
    <citation type="submission" date="2021-02" db="EMBL/GenBank/DDBJ databases">
        <authorList>
            <person name="Dougan E. K."/>
            <person name="Rhodes N."/>
            <person name="Thang M."/>
            <person name="Chan C."/>
        </authorList>
    </citation>
    <scope>NUCLEOTIDE SEQUENCE</scope>
</reference>
<sequence>MIKQDNFVEGATSQVVISDFSAAAVRAFLRFLHFGEIERSLATILEVGMLADKYEVTRLHKLCTEYGNKVLDREVQCAEACKMFALANRFQHTEFGWRALEVILGKPEEALKARPSLSARLVREILATEALCLNGEKLMSLMSIWAEADSTEASKVEHLLEAYAKGVEQAYLRLQTRNALFDLSPKMSKKCGFGCADHVACFRSMEQEQRDADKTKMMYSSG</sequence>
<name>A0A812WC99_SYMPI</name>
<feature type="non-terminal residue" evidence="2">
    <location>
        <position position="1"/>
    </location>
</feature>
<dbReference type="InterPro" id="IPR000210">
    <property type="entry name" value="BTB/POZ_dom"/>
</dbReference>
<dbReference type="InterPro" id="IPR051481">
    <property type="entry name" value="BTB-POZ/Galectin-3-binding"/>
</dbReference>
<keyword evidence="3" id="KW-1185">Reference proteome</keyword>